<comment type="caution">
    <text evidence="2">The sequence shown here is derived from an EMBL/GenBank/DDBJ whole genome shotgun (WGS) entry which is preliminary data.</text>
</comment>
<gene>
    <name evidence="2" type="ORF">AAFF_G00252000</name>
</gene>
<feature type="region of interest" description="Disordered" evidence="1">
    <location>
        <begin position="57"/>
        <end position="82"/>
    </location>
</feature>
<reference evidence="2" key="1">
    <citation type="journal article" date="2023" name="Science">
        <title>Genome structures resolve the early diversification of teleost fishes.</title>
        <authorList>
            <person name="Parey E."/>
            <person name="Louis A."/>
            <person name="Montfort J."/>
            <person name="Bouchez O."/>
            <person name="Roques C."/>
            <person name="Iampietro C."/>
            <person name="Lluch J."/>
            <person name="Castinel A."/>
            <person name="Donnadieu C."/>
            <person name="Desvignes T."/>
            <person name="Floi Bucao C."/>
            <person name="Jouanno E."/>
            <person name="Wen M."/>
            <person name="Mejri S."/>
            <person name="Dirks R."/>
            <person name="Jansen H."/>
            <person name="Henkel C."/>
            <person name="Chen W.J."/>
            <person name="Zahm M."/>
            <person name="Cabau C."/>
            <person name="Klopp C."/>
            <person name="Thompson A.W."/>
            <person name="Robinson-Rechavi M."/>
            <person name="Braasch I."/>
            <person name="Lecointre G."/>
            <person name="Bobe J."/>
            <person name="Postlethwait J.H."/>
            <person name="Berthelot C."/>
            <person name="Roest Crollius H."/>
            <person name="Guiguen Y."/>
        </authorList>
    </citation>
    <scope>NUCLEOTIDE SEQUENCE</scope>
    <source>
        <strain evidence="2">NC1722</strain>
    </source>
</reference>
<organism evidence="2 3">
    <name type="scientific">Aldrovandia affinis</name>
    <dbReference type="NCBI Taxonomy" id="143900"/>
    <lineage>
        <taxon>Eukaryota</taxon>
        <taxon>Metazoa</taxon>
        <taxon>Chordata</taxon>
        <taxon>Craniata</taxon>
        <taxon>Vertebrata</taxon>
        <taxon>Euteleostomi</taxon>
        <taxon>Actinopterygii</taxon>
        <taxon>Neopterygii</taxon>
        <taxon>Teleostei</taxon>
        <taxon>Notacanthiformes</taxon>
        <taxon>Halosauridae</taxon>
        <taxon>Aldrovandia</taxon>
    </lineage>
</organism>
<accession>A0AAD7STY3</accession>
<evidence type="ECO:0000256" key="1">
    <source>
        <dbReference type="SAM" id="MobiDB-lite"/>
    </source>
</evidence>
<dbReference type="AlphaFoldDB" id="A0AAD7STY3"/>
<sequence>MAGERHWAAADRCLFFRLGRRGGVWLYFVGSRMGGAVGIGNLTGAAGASCLVSEPGPGPCTQRGPTAIGQTAESISPRNDGIGREPLRWVGWVGSASGRYKRRPSPAAGAH</sequence>
<evidence type="ECO:0000313" key="2">
    <source>
        <dbReference type="EMBL" id="KAJ8408565.1"/>
    </source>
</evidence>
<dbReference type="Proteomes" id="UP001221898">
    <property type="component" value="Unassembled WGS sequence"/>
</dbReference>
<name>A0AAD7STY3_9TELE</name>
<proteinExistence type="predicted"/>
<keyword evidence="3" id="KW-1185">Reference proteome</keyword>
<feature type="compositionally biased region" description="Polar residues" evidence="1">
    <location>
        <begin position="68"/>
        <end position="77"/>
    </location>
</feature>
<evidence type="ECO:0000313" key="3">
    <source>
        <dbReference type="Proteomes" id="UP001221898"/>
    </source>
</evidence>
<dbReference type="EMBL" id="JAINUG010000034">
    <property type="protein sequence ID" value="KAJ8408565.1"/>
    <property type="molecule type" value="Genomic_DNA"/>
</dbReference>
<protein>
    <submittedName>
        <fullName evidence="2">Uncharacterized protein</fullName>
    </submittedName>
</protein>